<name>A0A5B6W385_9ROSI</name>
<keyword evidence="3 8" id="KW-0479">Metal-binding</keyword>
<dbReference type="GO" id="GO:0046294">
    <property type="term" value="P:formaldehyde catabolic process"/>
    <property type="evidence" value="ECO:0007669"/>
    <property type="project" value="TreeGrafter"/>
</dbReference>
<comment type="subunit">
    <text evidence="2">Homodimer.</text>
</comment>
<dbReference type="InterPro" id="IPR002328">
    <property type="entry name" value="ADH_Zn_CS"/>
</dbReference>
<evidence type="ECO:0000256" key="8">
    <source>
        <dbReference type="RuleBase" id="RU361277"/>
    </source>
</evidence>
<keyword evidence="13" id="KW-1185">Reference proteome</keyword>
<evidence type="ECO:0000256" key="2">
    <source>
        <dbReference type="ARBA" id="ARBA00011738"/>
    </source>
</evidence>
<dbReference type="EMBL" id="SMMG02000005">
    <property type="protein sequence ID" value="KAA3475572.1"/>
    <property type="molecule type" value="Genomic_DNA"/>
</dbReference>
<comment type="cofactor">
    <cofactor evidence="1 8">
        <name>Zn(2+)</name>
        <dbReference type="ChEBI" id="CHEBI:29105"/>
    </cofactor>
</comment>
<keyword evidence="6" id="KW-0520">NAD</keyword>
<dbReference type="InterPro" id="IPR013149">
    <property type="entry name" value="ADH-like_C"/>
</dbReference>
<evidence type="ECO:0000313" key="13">
    <source>
        <dbReference type="Proteomes" id="UP000325315"/>
    </source>
</evidence>
<evidence type="ECO:0000256" key="4">
    <source>
        <dbReference type="ARBA" id="ARBA00022833"/>
    </source>
</evidence>
<evidence type="ECO:0000259" key="10">
    <source>
        <dbReference type="Pfam" id="PF00107"/>
    </source>
</evidence>
<evidence type="ECO:0000259" key="11">
    <source>
        <dbReference type="Pfam" id="PF08240"/>
    </source>
</evidence>
<keyword evidence="9" id="KW-1133">Transmembrane helix</keyword>
<dbReference type="Gene3D" id="3.40.50.720">
    <property type="entry name" value="NAD(P)-binding Rossmann-like Domain"/>
    <property type="match status" value="1"/>
</dbReference>
<keyword evidence="4 8" id="KW-0862">Zinc</keyword>
<dbReference type="CDD" id="cd08301">
    <property type="entry name" value="alcohol_DH_plants"/>
    <property type="match status" value="1"/>
</dbReference>
<feature type="domain" description="Alcohol dehydrogenase-like N-terminal" evidence="11">
    <location>
        <begin position="38"/>
        <end position="166"/>
    </location>
</feature>
<keyword evidence="5" id="KW-0560">Oxidoreductase</keyword>
<dbReference type="SUPFAM" id="SSF51735">
    <property type="entry name" value="NAD(P)-binding Rossmann-fold domains"/>
    <property type="match status" value="1"/>
</dbReference>
<sequence>MSAQSTAGQVIRCKAAVAWEAGKPLVIEEVEVAPPQAMEVRLKILFTSLCHTDVYFWEAKGQTPLFPRIFGHEAGGIVESVGEGVTHLKPGDHVLPVFTGECGNCRHCKSKESNMCDLLRINTDRGVMLSDGKTRFSINGKPIYHFVGTSTFSEYTVAHVGSVAKINPAASLDKVCILSCGISTGLGAALNVAKPTKGSTVAIFGLGAVGLAVSIPSSINLSRVSYMGCVPHGYDQFSRSYFFKNVYGGIFGGYILSFMCPMPFLDIDISRKIIKRGNIISFVLFFLAPAAANLDNIVDVAAEGARIAGASRIIGVDLNPNRFEEAKKFGCTEFVNPNDHNKPVQEVLAEMTNGGVDRSVECTGNINAMVSAFECVHDGWGVAVLVGVPNRDDAFKTHPVKFLNERTLKGTFFGNYKPRSDLPSVVEKYMNKELELEKFITHQVAFRDINKAFDYMLAGEGIRCIIHMDA</sequence>
<accession>A0A5B6W385</accession>
<dbReference type="PANTHER" id="PTHR43880">
    <property type="entry name" value="ALCOHOL DEHYDROGENASE"/>
    <property type="match status" value="1"/>
</dbReference>
<dbReference type="Pfam" id="PF08240">
    <property type="entry name" value="ADH_N"/>
    <property type="match status" value="1"/>
</dbReference>
<dbReference type="GO" id="GO:0051903">
    <property type="term" value="F:S-(hydroxymethyl)glutathione dehydrogenase [NAD(P)+] activity"/>
    <property type="evidence" value="ECO:0007669"/>
    <property type="project" value="TreeGrafter"/>
</dbReference>
<dbReference type="Gene3D" id="3.90.180.10">
    <property type="entry name" value="Medium-chain alcohol dehydrogenases, catalytic domain"/>
    <property type="match status" value="2"/>
</dbReference>
<dbReference type="FunFam" id="3.40.50.720:FF:000003">
    <property type="entry name" value="S-(hydroxymethyl)glutathione dehydrogenase"/>
    <property type="match status" value="1"/>
</dbReference>
<evidence type="ECO:0000256" key="3">
    <source>
        <dbReference type="ARBA" id="ARBA00022723"/>
    </source>
</evidence>
<gene>
    <name evidence="12" type="ORF">EPI10_025736</name>
</gene>
<keyword evidence="9" id="KW-0812">Transmembrane</keyword>
<protein>
    <submittedName>
        <fullName evidence="12">ADH_zinc_N domain-containing protein/ADH_N domain-containing protein</fullName>
    </submittedName>
</protein>
<evidence type="ECO:0000256" key="9">
    <source>
        <dbReference type="SAM" id="Phobius"/>
    </source>
</evidence>
<comment type="similarity">
    <text evidence="7">Belongs to the zinc-containing alcohol dehydrogenase family. Class-IV subfamily.</text>
</comment>
<dbReference type="PROSITE" id="PS00059">
    <property type="entry name" value="ADH_ZINC"/>
    <property type="match status" value="1"/>
</dbReference>
<evidence type="ECO:0000256" key="1">
    <source>
        <dbReference type="ARBA" id="ARBA00001947"/>
    </source>
</evidence>
<dbReference type="OrthoDB" id="417550at2759"/>
<dbReference type="SUPFAM" id="SSF50129">
    <property type="entry name" value="GroES-like"/>
    <property type="match status" value="2"/>
</dbReference>
<dbReference type="InterPro" id="IPR013154">
    <property type="entry name" value="ADH-like_N"/>
</dbReference>
<dbReference type="InterPro" id="IPR036291">
    <property type="entry name" value="NAD(P)-bd_dom_sf"/>
</dbReference>
<dbReference type="FunFam" id="3.90.180.10:FF:000067">
    <property type="entry name" value="alcohol dehydrogenase 1-like isoform X1"/>
    <property type="match status" value="1"/>
</dbReference>
<evidence type="ECO:0000256" key="7">
    <source>
        <dbReference type="ARBA" id="ARBA00060764"/>
    </source>
</evidence>
<comment type="caution">
    <text evidence="12">The sequence shown here is derived from an EMBL/GenBank/DDBJ whole genome shotgun (WGS) entry which is preliminary data.</text>
</comment>
<dbReference type="InterPro" id="IPR011032">
    <property type="entry name" value="GroES-like_sf"/>
</dbReference>
<dbReference type="AlphaFoldDB" id="A0A5B6W385"/>
<dbReference type="GO" id="GO:0008270">
    <property type="term" value="F:zinc ion binding"/>
    <property type="evidence" value="ECO:0007669"/>
    <property type="project" value="InterPro"/>
</dbReference>
<organism evidence="12 13">
    <name type="scientific">Gossypium australe</name>
    <dbReference type="NCBI Taxonomy" id="47621"/>
    <lineage>
        <taxon>Eukaryota</taxon>
        <taxon>Viridiplantae</taxon>
        <taxon>Streptophyta</taxon>
        <taxon>Embryophyta</taxon>
        <taxon>Tracheophyta</taxon>
        <taxon>Spermatophyta</taxon>
        <taxon>Magnoliopsida</taxon>
        <taxon>eudicotyledons</taxon>
        <taxon>Gunneridae</taxon>
        <taxon>Pentapetalae</taxon>
        <taxon>rosids</taxon>
        <taxon>malvids</taxon>
        <taxon>Malvales</taxon>
        <taxon>Malvaceae</taxon>
        <taxon>Malvoideae</taxon>
        <taxon>Gossypium</taxon>
    </lineage>
</organism>
<reference evidence="13" key="1">
    <citation type="journal article" date="2019" name="Plant Biotechnol. J.">
        <title>Genome sequencing of the Australian wild diploid species Gossypium australe highlights disease resistance and delayed gland morphogenesis.</title>
        <authorList>
            <person name="Cai Y."/>
            <person name="Cai X."/>
            <person name="Wang Q."/>
            <person name="Wang P."/>
            <person name="Zhang Y."/>
            <person name="Cai C."/>
            <person name="Xu Y."/>
            <person name="Wang K."/>
            <person name="Zhou Z."/>
            <person name="Wang C."/>
            <person name="Geng S."/>
            <person name="Li B."/>
            <person name="Dong Q."/>
            <person name="Hou Y."/>
            <person name="Wang H."/>
            <person name="Ai P."/>
            <person name="Liu Z."/>
            <person name="Yi F."/>
            <person name="Sun M."/>
            <person name="An G."/>
            <person name="Cheng J."/>
            <person name="Zhang Y."/>
            <person name="Shi Q."/>
            <person name="Xie Y."/>
            <person name="Shi X."/>
            <person name="Chang Y."/>
            <person name="Huang F."/>
            <person name="Chen Y."/>
            <person name="Hong S."/>
            <person name="Mi L."/>
            <person name="Sun Q."/>
            <person name="Zhang L."/>
            <person name="Zhou B."/>
            <person name="Peng R."/>
            <person name="Zhang X."/>
            <person name="Liu F."/>
        </authorList>
    </citation>
    <scope>NUCLEOTIDE SEQUENCE [LARGE SCALE GENOMIC DNA]</scope>
    <source>
        <strain evidence="13">cv. PA1801</strain>
    </source>
</reference>
<proteinExistence type="inferred from homology"/>
<dbReference type="Proteomes" id="UP000325315">
    <property type="component" value="Unassembled WGS sequence"/>
</dbReference>
<feature type="transmembrane region" description="Helical" evidence="9">
    <location>
        <begin position="201"/>
        <end position="226"/>
    </location>
</feature>
<keyword evidence="9" id="KW-0472">Membrane</keyword>
<dbReference type="GO" id="GO:0005829">
    <property type="term" value="C:cytosol"/>
    <property type="evidence" value="ECO:0007669"/>
    <property type="project" value="TreeGrafter"/>
</dbReference>
<feature type="domain" description="Alcohol dehydrogenase-like C-terminal" evidence="10">
    <location>
        <begin position="301"/>
        <end position="427"/>
    </location>
</feature>
<dbReference type="Pfam" id="PF00107">
    <property type="entry name" value="ADH_zinc_N"/>
    <property type="match status" value="1"/>
</dbReference>
<evidence type="ECO:0000256" key="6">
    <source>
        <dbReference type="ARBA" id="ARBA00023027"/>
    </source>
</evidence>
<evidence type="ECO:0000256" key="5">
    <source>
        <dbReference type="ARBA" id="ARBA00023002"/>
    </source>
</evidence>
<feature type="transmembrane region" description="Helical" evidence="9">
    <location>
        <begin position="246"/>
        <end position="265"/>
    </location>
</feature>
<evidence type="ECO:0000313" key="12">
    <source>
        <dbReference type="EMBL" id="KAA3475572.1"/>
    </source>
</evidence>
<dbReference type="PANTHER" id="PTHR43880:SF53">
    <property type="entry name" value="ALCOHOL DEHYDROGENASE 1"/>
    <property type="match status" value="1"/>
</dbReference>